<dbReference type="EMBL" id="KZ110597">
    <property type="protein sequence ID" value="OSX61961.1"/>
    <property type="molecule type" value="Genomic_DNA"/>
</dbReference>
<dbReference type="GeneID" id="36323986"/>
<organism evidence="2 3">
    <name type="scientific">Postia placenta MAD-698-R-SB12</name>
    <dbReference type="NCBI Taxonomy" id="670580"/>
    <lineage>
        <taxon>Eukaryota</taxon>
        <taxon>Fungi</taxon>
        <taxon>Dikarya</taxon>
        <taxon>Basidiomycota</taxon>
        <taxon>Agaricomycotina</taxon>
        <taxon>Agaricomycetes</taxon>
        <taxon>Polyporales</taxon>
        <taxon>Adustoporiaceae</taxon>
        <taxon>Rhodonia</taxon>
    </lineage>
</organism>
<keyword evidence="3" id="KW-1185">Reference proteome</keyword>
<protein>
    <submittedName>
        <fullName evidence="2">Uncharacterized protein</fullName>
    </submittedName>
</protein>
<name>A0A1X6N012_9APHY</name>
<dbReference type="RefSeq" id="XP_024338755.1">
    <property type="nucleotide sequence ID" value="XM_024479036.1"/>
</dbReference>
<reference evidence="2 3" key="1">
    <citation type="submission" date="2017-04" db="EMBL/GenBank/DDBJ databases">
        <title>Genome Sequence of the Model Brown-Rot Fungus Postia placenta SB12.</title>
        <authorList>
            <consortium name="DOE Joint Genome Institute"/>
            <person name="Gaskell J."/>
            <person name="Kersten P."/>
            <person name="Larrondo L.F."/>
            <person name="Canessa P."/>
            <person name="Martinez D."/>
            <person name="Hibbett D."/>
            <person name="Schmoll M."/>
            <person name="Kubicek C.P."/>
            <person name="Martinez A.T."/>
            <person name="Yadav J."/>
            <person name="Master E."/>
            <person name="Magnuson J.K."/>
            <person name="James T."/>
            <person name="Yaver D."/>
            <person name="Berka R."/>
            <person name="Labutti K."/>
            <person name="Lipzen A."/>
            <person name="Aerts A."/>
            <person name="Barry K."/>
            <person name="Henrissat B."/>
            <person name="Blanchette R."/>
            <person name="Grigoriev I."/>
            <person name="Cullen D."/>
        </authorList>
    </citation>
    <scope>NUCLEOTIDE SEQUENCE [LARGE SCALE GENOMIC DNA]</scope>
    <source>
        <strain evidence="2 3">MAD-698-R-SB12</strain>
    </source>
</reference>
<accession>A0A1X6N012</accession>
<evidence type="ECO:0000256" key="1">
    <source>
        <dbReference type="SAM" id="MobiDB-lite"/>
    </source>
</evidence>
<dbReference type="AlphaFoldDB" id="A0A1X6N012"/>
<evidence type="ECO:0000313" key="2">
    <source>
        <dbReference type="EMBL" id="OSX61961.1"/>
    </source>
</evidence>
<proteinExistence type="predicted"/>
<feature type="region of interest" description="Disordered" evidence="1">
    <location>
        <begin position="1"/>
        <end position="43"/>
    </location>
</feature>
<gene>
    <name evidence="2" type="ORF">POSPLADRAFT_1046455</name>
</gene>
<sequence length="61" mass="6620">MEAPYSTVANGPPMSMQSSRPGIESVQSAHDYDKGHTGGRSWEISEYLPPSVLDMSAVQHD</sequence>
<evidence type="ECO:0000313" key="3">
    <source>
        <dbReference type="Proteomes" id="UP000194127"/>
    </source>
</evidence>
<feature type="compositionally biased region" description="Polar residues" evidence="1">
    <location>
        <begin position="15"/>
        <end position="28"/>
    </location>
</feature>
<dbReference type="Proteomes" id="UP000194127">
    <property type="component" value="Unassembled WGS sequence"/>
</dbReference>